<proteinExistence type="predicted"/>
<accession>A0ACB8VH57</accession>
<gene>
    <name evidence="1" type="ORF">L3Q82_004648</name>
</gene>
<sequence>MYNKISTAMWRWQVAVIKNMVPTLVRLCALEVVRDHCSSPCWLRWVPRELYGPLLQASFSSCRPLAVGELVQRWPERTLRAGGRRKSGQTAPSRLCIQALLLAVVRGLSDQRIAEEDECWLFQRQKIRKSPGPDGVSPSCLKVCTDHLTPILTQIFNRSLELCVKSPPASNAPPSSQSPRNPPSQD</sequence>
<comment type="caution">
    <text evidence="1">The sequence shown here is derived from an EMBL/GenBank/DDBJ whole genome shotgun (WGS) entry which is preliminary data.</text>
</comment>
<dbReference type="EMBL" id="CM041551">
    <property type="protein sequence ID" value="KAI3354841.1"/>
    <property type="molecule type" value="Genomic_DNA"/>
</dbReference>
<keyword evidence="2" id="KW-1185">Reference proteome</keyword>
<evidence type="ECO:0000313" key="2">
    <source>
        <dbReference type="Proteomes" id="UP000831701"/>
    </source>
</evidence>
<evidence type="ECO:0000313" key="1">
    <source>
        <dbReference type="EMBL" id="KAI3354841.1"/>
    </source>
</evidence>
<organism evidence="1 2">
    <name type="scientific">Scortum barcoo</name>
    <name type="common">barcoo grunter</name>
    <dbReference type="NCBI Taxonomy" id="214431"/>
    <lineage>
        <taxon>Eukaryota</taxon>
        <taxon>Metazoa</taxon>
        <taxon>Chordata</taxon>
        <taxon>Craniata</taxon>
        <taxon>Vertebrata</taxon>
        <taxon>Euteleostomi</taxon>
        <taxon>Actinopterygii</taxon>
        <taxon>Neopterygii</taxon>
        <taxon>Teleostei</taxon>
        <taxon>Neoteleostei</taxon>
        <taxon>Acanthomorphata</taxon>
        <taxon>Eupercaria</taxon>
        <taxon>Centrarchiformes</taxon>
        <taxon>Terapontoidei</taxon>
        <taxon>Terapontidae</taxon>
        <taxon>Scortum</taxon>
    </lineage>
</organism>
<reference evidence="1" key="1">
    <citation type="submission" date="2022-04" db="EMBL/GenBank/DDBJ databases">
        <title>Jade perch genome.</title>
        <authorList>
            <person name="Chao B."/>
        </authorList>
    </citation>
    <scope>NUCLEOTIDE SEQUENCE</scope>
    <source>
        <strain evidence="1">CB-2022</strain>
    </source>
</reference>
<dbReference type="Proteomes" id="UP000831701">
    <property type="component" value="Chromosome 21"/>
</dbReference>
<name>A0ACB8VH57_9TELE</name>
<protein>
    <submittedName>
        <fullName evidence="1">Uncharacterized protein</fullName>
    </submittedName>
</protein>